<dbReference type="RefSeq" id="WP_376812738.1">
    <property type="nucleotide sequence ID" value="NZ_JBHSDY010000005.1"/>
</dbReference>
<name>A0ABV8RXR2_9BURK</name>
<reference evidence="3" key="1">
    <citation type="journal article" date="2019" name="Int. J. Syst. Evol. Microbiol.">
        <title>The Global Catalogue of Microorganisms (GCM) 10K type strain sequencing project: providing services to taxonomists for standard genome sequencing and annotation.</title>
        <authorList>
            <consortium name="The Broad Institute Genomics Platform"/>
            <consortium name="The Broad Institute Genome Sequencing Center for Infectious Disease"/>
            <person name="Wu L."/>
            <person name="Ma J."/>
        </authorList>
    </citation>
    <scope>NUCLEOTIDE SEQUENCE [LARGE SCALE GENOMIC DNA]</scope>
    <source>
        <strain evidence="3">CGMCC 1.19029</strain>
    </source>
</reference>
<dbReference type="EMBL" id="JBHSDY010000005">
    <property type="protein sequence ID" value="MFC4298185.1"/>
    <property type="molecule type" value="Genomic_DNA"/>
</dbReference>
<evidence type="ECO:0000256" key="1">
    <source>
        <dbReference type="SAM" id="MobiDB-lite"/>
    </source>
</evidence>
<dbReference type="InterPro" id="IPR010985">
    <property type="entry name" value="Ribbon_hlx_hlx"/>
</dbReference>
<feature type="region of interest" description="Disordered" evidence="1">
    <location>
        <begin position="108"/>
        <end position="128"/>
    </location>
</feature>
<keyword evidence="3" id="KW-1185">Reference proteome</keyword>
<dbReference type="SUPFAM" id="SSF47598">
    <property type="entry name" value="Ribbon-helix-helix"/>
    <property type="match status" value="1"/>
</dbReference>
<dbReference type="Pfam" id="PF05534">
    <property type="entry name" value="HicB"/>
    <property type="match status" value="1"/>
</dbReference>
<comment type="caution">
    <text evidence="2">The sequence shown here is derived from an EMBL/GenBank/DDBJ whole genome shotgun (WGS) entry which is preliminary data.</text>
</comment>
<gene>
    <name evidence="2" type="ORF">ACFO0J_09060</name>
</gene>
<dbReference type="Gene3D" id="1.10.1220.10">
    <property type="entry name" value="Met repressor-like"/>
    <property type="match status" value="1"/>
</dbReference>
<organism evidence="2 3">
    <name type="scientific">Castellaniella hirudinis</name>
    <dbReference type="NCBI Taxonomy" id="1144617"/>
    <lineage>
        <taxon>Bacteria</taxon>
        <taxon>Pseudomonadati</taxon>
        <taxon>Pseudomonadota</taxon>
        <taxon>Betaproteobacteria</taxon>
        <taxon>Burkholderiales</taxon>
        <taxon>Alcaligenaceae</taxon>
        <taxon>Castellaniella</taxon>
    </lineage>
</organism>
<dbReference type="InterPro" id="IPR013321">
    <property type="entry name" value="Arc_rbn_hlx_hlx"/>
</dbReference>
<accession>A0ABV8RXR2</accession>
<protein>
    <submittedName>
        <fullName evidence="2">Type II toxin-antitoxin system HicB family antitoxin</fullName>
    </submittedName>
</protein>
<proteinExistence type="predicted"/>
<evidence type="ECO:0000313" key="2">
    <source>
        <dbReference type="EMBL" id="MFC4298185.1"/>
    </source>
</evidence>
<dbReference type="InterPro" id="IPR008651">
    <property type="entry name" value="Uncharacterised_HicB"/>
</dbReference>
<evidence type="ECO:0000313" key="3">
    <source>
        <dbReference type="Proteomes" id="UP001595756"/>
    </source>
</evidence>
<dbReference type="Proteomes" id="UP001595756">
    <property type="component" value="Unassembled WGS sequence"/>
</dbReference>
<sequence length="128" mass="14095">MKNIMTINGHPAVINYDPDLEMFRGEFIGLNGGADFYASDIVGLRHEGEQSLEIFLEECRRRGVEPRKRFSGRFVLRLPADTHEAATLAAAAHGESLNQWAARILGSALDRPPSKPPGPHCWTPDAAT</sequence>